<keyword evidence="4 8" id="KW-1133">Transmembrane helix</keyword>
<dbReference type="OrthoDB" id="194358at2759"/>
<feature type="transmembrane region" description="Helical" evidence="8">
    <location>
        <begin position="363"/>
        <end position="385"/>
    </location>
</feature>
<evidence type="ECO:0000256" key="4">
    <source>
        <dbReference type="ARBA" id="ARBA00022989"/>
    </source>
</evidence>
<reference evidence="10 11" key="1">
    <citation type="journal article" date="2007" name="Nature">
        <title>The medaka draft genome and insights into vertebrate genome evolution.</title>
        <authorList>
            <person name="Kasahara M."/>
            <person name="Naruse K."/>
            <person name="Sasaki S."/>
            <person name="Nakatani Y."/>
            <person name="Qu W."/>
            <person name="Ahsan B."/>
            <person name="Yamada T."/>
            <person name="Nagayasu Y."/>
            <person name="Doi K."/>
            <person name="Kasai Y."/>
            <person name="Jindo T."/>
            <person name="Kobayashi D."/>
            <person name="Shimada A."/>
            <person name="Toyoda A."/>
            <person name="Kuroki Y."/>
            <person name="Fujiyama A."/>
            <person name="Sasaki T."/>
            <person name="Shimizu A."/>
            <person name="Asakawa S."/>
            <person name="Shimizu N."/>
            <person name="Hashimoto S."/>
            <person name="Yang J."/>
            <person name="Lee Y."/>
            <person name="Matsushima K."/>
            <person name="Sugano S."/>
            <person name="Sakaizumi M."/>
            <person name="Narita T."/>
            <person name="Ohishi K."/>
            <person name="Haga S."/>
            <person name="Ohta F."/>
            <person name="Nomoto H."/>
            <person name="Nogata K."/>
            <person name="Morishita T."/>
            <person name="Endo T."/>
            <person name="Shin-I T."/>
            <person name="Takeda H."/>
            <person name="Morishita S."/>
            <person name="Kohara Y."/>
        </authorList>
    </citation>
    <scope>NUCLEOTIDE SEQUENCE [LARGE SCALE GENOMIC DNA]</scope>
    <source>
        <strain evidence="10 11">Hd-rR</strain>
    </source>
</reference>
<dbReference type="GeneTree" id="ENSGT00940000165944"/>
<keyword evidence="2 8" id="KW-0812">Transmembrane</keyword>
<comment type="similarity">
    <text evidence="8">Belongs to the DHHC palmitoyltransferase family.</text>
</comment>
<proteinExistence type="inferred from homology"/>
<dbReference type="GO" id="GO:0016020">
    <property type="term" value="C:membrane"/>
    <property type="evidence" value="ECO:0007669"/>
    <property type="project" value="UniProtKB-SubCell"/>
</dbReference>
<evidence type="ECO:0000256" key="5">
    <source>
        <dbReference type="ARBA" id="ARBA00023043"/>
    </source>
</evidence>
<keyword evidence="8" id="KW-0012">Acyltransferase</keyword>
<feature type="repeat" description="ANK" evidence="7">
    <location>
        <begin position="101"/>
        <end position="133"/>
    </location>
</feature>
<dbReference type="InterPro" id="IPR002110">
    <property type="entry name" value="Ankyrin_rpt"/>
</dbReference>
<dbReference type="AlphaFoldDB" id="A0A3B3HG24"/>
<dbReference type="SUPFAM" id="SSF48403">
    <property type="entry name" value="Ankyrin repeat"/>
    <property type="match status" value="1"/>
</dbReference>
<evidence type="ECO:0000256" key="1">
    <source>
        <dbReference type="ARBA" id="ARBA00004141"/>
    </source>
</evidence>
<dbReference type="PANTHER" id="PTHR24161">
    <property type="entry name" value="ANK_REP_REGION DOMAIN-CONTAINING PROTEIN-RELATED"/>
    <property type="match status" value="1"/>
</dbReference>
<name>A0A3B3HG24_ORYLA</name>
<keyword evidence="5 7" id="KW-0040">ANK repeat</keyword>
<accession>A0A3B3HG24</accession>
<evidence type="ECO:0000259" key="9">
    <source>
        <dbReference type="Pfam" id="PF01529"/>
    </source>
</evidence>
<dbReference type="GeneID" id="105355801"/>
<dbReference type="EC" id="2.3.1.225" evidence="8"/>
<feature type="domain" description="Palmitoyltransferase DHHC" evidence="9">
    <location>
        <begin position="415"/>
        <end position="537"/>
    </location>
</feature>
<dbReference type="Pfam" id="PF01529">
    <property type="entry name" value="DHHC"/>
    <property type="match status" value="1"/>
</dbReference>
<evidence type="ECO:0000256" key="2">
    <source>
        <dbReference type="ARBA" id="ARBA00022692"/>
    </source>
</evidence>
<dbReference type="PROSITE" id="PS50297">
    <property type="entry name" value="ANK_REP_REGION"/>
    <property type="match status" value="4"/>
</dbReference>
<evidence type="ECO:0000256" key="3">
    <source>
        <dbReference type="ARBA" id="ARBA00022737"/>
    </source>
</evidence>
<dbReference type="Ensembl" id="ENSORLT00000047018.1">
    <property type="protein sequence ID" value="ENSORLP00000030692.1"/>
    <property type="gene ID" value="ENSORLG00000025347.1"/>
</dbReference>
<keyword evidence="11" id="KW-1185">Reference proteome</keyword>
<dbReference type="Proteomes" id="UP000001038">
    <property type="component" value="Chromosome 15"/>
</dbReference>
<feature type="transmembrane region" description="Helical" evidence="8">
    <location>
        <begin position="303"/>
        <end position="323"/>
    </location>
</feature>
<protein>
    <recommendedName>
        <fullName evidence="8">Palmitoyltransferase</fullName>
        <ecNumber evidence="8">2.3.1.225</ecNumber>
    </recommendedName>
</protein>
<evidence type="ECO:0000256" key="7">
    <source>
        <dbReference type="PROSITE-ProRule" id="PRU00023"/>
    </source>
</evidence>
<evidence type="ECO:0000313" key="11">
    <source>
        <dbReference type="Proteomes" id="UP000001038"/>
    </source>
</evidence>
<dbReference type="Gene3D" id="1.25.40.20">
    <property type="entry name" value="Ankyrin repeat-containing domain"/>
    <property type="match status" value="2"/>
</dbReference>
<comment type="catalytic activity">
    <reaction evidence="8">
        <text>L-cysteinyl-[protein] + hexadecanoyl-CoA = S-hexadecanoyl-L-cysteinyl-[protein] + CoA</text>
        <dbReference type="Rhea" id="RHEA:36683"/>
        <dbReference type="Rhea" id="RHEA-COMP:10131"/>
        <dbReference type="Rhea" id="RHEA-COMP:11032"/>
        <dbReference type="ChEBI" id="CHEBI:29950"/>
        <dbReference type="ChEBI" id="CHEBI:57287"/>
        <dbReference type="ChEBI" id="CHEBI:57379"/>
        <dbReference type="ChEBI" id="CHEBI:74151"/>
        <dbReference type="EC" id="2.3.1.225"/>
    </reaction>
</comment>
<dbReference type="KEGG" id="ola:105355801"/>
<evidence type="ECO:0000256" key="8">
    <source>
        <dbReference type="RuleBase" id="RU079119"/>
    </source>
</evidence>
<dbReference type="InterPro" id="IPR036770">
    <property type="entry name" value="Ankyrin_rpt-contain_sf"/>
</dbReference>
<dbReference type="PANTHER" id="PTHR24161:SF118">
    <property type="entry name" value="PALMITOYLTRANSFERASE"/>
    <property type="match status" value="1"/>
</dbReference>
<keyword evidence="6 8" id="KW-0472">Membrane</keyword>
<dbReference type="Pfam" id="PF12796">
    <property type="entry name" value="Ank_2"/>
    <property type="match status" value="2"/>
</dbReference>
<dbReference type="SMART" id="SM00248">
    <property type="entry name" value="ANK"/>
    <property type="match status" value="5"/>
</dbReference>
<comment type="domain">
    <text evidence="8">The DHHC domain is required for palmitoyltransferase activity.</text>
</comment>
<gene>
    <name evidence="10" type="primary">si:ch211-223a10.1</name>
</gene>
<reference evidence="10" key="2">
    <citation type="submission" date="2025-08" db="UniProtKB">
        <authorList>
            <consortium name="Ensembl"/>
        </authorList>
    </citation>
    <scope>IDENTIFICATION</scope>
    <source>
        <strain evidence="10">Hd-rR</strain>
    </source>
</reference>
<dbReference type="Bgee" id="ENSORLG00000025347">
    <property type="expression patterns" value="Expressed in brain and 10 other cell types or tissues"/>
</dbReference>
<keyword evidence="8" id="KW-0808">Transferase</keyword>
<feature type="repeat" description="ANK" evidence="7">
    <location>
        <begin position="168"/>
        <end position="190"/>
    </location>
</feature>
<reference evidence="10" key="3">
    <citation type="submission" date="2025-09" db="UniProtKB">
        <authorList>
            <consortium name="Ensembl"/>
        </authorList>
    </citation>
    <scope>IDENTIFICATION</scope>
    <source>
        <strain evidence="10">Hd-rR</strain>
    </source>
</reference>
<dbReference type="InterPro" id="IPR001594">
    <property type="entry name" value="Palmitoyltrfase_DHHC"/>
</dbReference>
<organism evidence="10 11">
    <name type="scientific">Oryzias latipes</name>
    <name type="common">Japanese rice fish</name>
    <name type="synonym">Japanese killifish</name>
    <dbReference type="NCBI Taxonomy" id="8090"/>
    <lineage>
        <taxon>Eukaryota</taxon>
        <taxon>Metazoa</taxon>
        <taxon>Chordata</taxon>
        <taxon>Craniata</taxon>
        <taxon>Vertebrata</taxon>
        <taxon>Euteleostomi</taxon>
        <taxon>Actinopterygii</taxon>
        <taxon>Neopterygii</taxon>
        <taxon>Teleostei</taxon>
        <taxon>Neoteleostei</taxon>
        <taxon>Acanthomorphata</taxon>
        <taxon>Ovalentaria</taxon>
        <taxon>Atherinomorphae</taxon>
        <taxon>Beloniformes</taxon>
        <taxon>Adrianichthyidae</taxon>
        <taxon>Oryziinae</taxon>
        <taxon>Oryzias</taxon>
    </lineage>
</organism>
<dbReference type="STRING" id="8090.ENSORLP00000030692"/>
<feature type="transmembrane region" description="Helical" evidence="8">
    <location>
        <begin position="335"/>
        <end position="357"/>
    </location>
</feature>
<evidence type="ECO:0000256" key="6">
    <source>
        <dbReference type="ARBA" id="ARBA00023136"/>
    </source>
</evidence>
<dbReference type="InParanoid" id="A0A3B3HG24"/>
<dbReference type="PROSITE" id="PS50088">
    <property type="entry name" value="ANK_REPEAT"/>
    <property type="match status" value="4"/>
</dbReference>
<dbReference type="GO" id="GO:0019706">
    <property type="term" value="F:protein-cysteine S-palmitoyltransferase activity"/>
    <property type="evidence" value="ECO:0007669"/>
    <property type="project" value="UniProtKB-EC"/>
</dbReference>
<dbReference type="PROSITE" id="PS50216">
    <property type="entry name" value="DHHC"/>
    <property type="match status" value="1"/>
</dbReference>
<feature type="transmembrane region" description="Helical" evidence="8">
    <location>
        <begin position="460"/>
        <end position="485"/>
    </location>
</feature>
<keyword evidence="3" id="KW-0677">Repeat</keyword>
<feature type="transmembrane region" description="Helical" evidence="8">
    <location>
        <begin position="505"/>
        <end position="526"/>
    </location>
</feature>
<evidence type="ECO:0000313" key="10">
    <source>
        <dbReference type="Ensembl" id="ENSORLP00000030692.1"/>
    </source>
</evidence>
<feature type="repeat" description="ANK" evidence="7">
    <location>
        <begin position="134"/>
        <end position="158"/>
    </location>
</feature>
<comment type="subcellular location">
    <subcellularLocation>
        <location evidence="1">Membrane</location>
        <topology evidence="1">Multi-pass membrane protein</topology>
    </subcellularLocation>
</comment>
<sequence length="584" mass="66398">MFMVIYFAGQNSVGHINWRTSIIRMHMTPERTVSDGGDILDCIQRGNVEECIEFIQNDRSVIKQQGWAGFTALHYAAIHGNRALVELFLSSGADPNVMSDAGQTAFHFACRQGNIYIMHKMMQYGADLRLRDYQGKTPLHHAVTGGNIVAMHYLWETGMLRFSDTDMFRVTPLHLAASTGNIEVVCYLLKDQRCAVDAVDQQGATAFHIAAERGGVEICWTLLQRAGCRMLHQRNYSGLSPLDLSKQGKTFRHQQLTKLLSRYIREPIHHKPGDSNALYYWTLFFPSLGGAAILLIAAMLGGYGGLICLFLFPWLASSIFSQYHRMATYQRSPNPIYLGTLVAGILHSLLCFYGKMIPSAWPYSTLAQVSVFHFSVLLGMFLRILNQDPGVLDKADSDPRFSCIADLVESNQSLQKFCPYCELFQPDFTKHCKLCQVCVKDYDHHCLFLNRCIGRDNHRLFIFFILAMVTSHLLFVAMAMCYLYSKMSEDGRSLSQCLTLLGEEFWVVVMMVLNGMTLFWDAWILIEQFDAVASTTTIYFRHTEISERQRSQSQRWAIVLTFLLEGRKWLGSKTSDEDKLAIEI</sequence>
<feature type="repeat" description="ANK" evidence="7">
    <location>
        <begin position="68"/>
        <end position="100"/>
    </location>
</feature>